<name>A0A6I6AJ86_9PLAN</name>
<dbReference type="InterPro" id="IPR039425">
    <property type="entry name" value="RNA_pol_sigma-70-like"/>
</dbReference>
<evidence type="ECO:0000313" key="9">
    <source>
        <dbReference type="Proteomes" id="UP000427281"/>
    </source>
</evidence>
<evidence type="ECO:0000259" key="7">
    <source>
        <dbReference type="Pfam" id="PF08281"/>
    </source>
</evidence>
<feature type="domain" description="RNA polymerase sigma factor 70 region 4 type 2" evidence="7">
    <location>
        <begin position="115"/>
        <end position="167"/>
    </location>
</feature>
<dbReference type="Gene3D" id="1.10.1740.10">
    <property type="match status" value="1"/>
</dbReference>
<dbReference type="InterPro" id="IPR013325">
    <property type="entry name" value="RNA_pol_sigma_r2"/>
</dbReference>
<dbReference type="Pfam" id="PF08281">
    <property type="entry name" value="Sigma70_r4_2"/>
    <property type="match status" value="1"/>
</dbReference>
<dbReference type="Proteomes" id="UP000427281">
    <property type="component" value="Chromosome"/>
</dbReference>
<keyword evidence="4" id="KW-0238">DNA-binding</keyword>
<dbReference type="PANTHER" id="PTHR43133:SF8">
    <property type="entry name" value="RNA POLYMERASE SIGMA FACTOR HI_1459-RELATED"/>
    <property type="match status" value="1"/>
</dbReference>
<dbReference type="InterPro" id="IPR013249">
    <property type="entry name" value="RNA_pol_sigma70_r4_t2"/>
</dbReference>
<keyword evidence="5" id="KW-0804">Transcription</keyword>
<dbReference type="CDD" id="cd06171">
    <property type="entry name" value="Sigma70_r4"/>
    <property type="match status" value="1"/>
</dbReference>
<comment type="similarity">
    <text evidence="1">Belongs to the sigma-70 factor family. ECF subfamily.</text>
</comment>
<proteinExistence type="inferred from homology"/>
<keyword evidence="3" id="KW-0731">Sigma factor</keyword>
<organism evidence="8 9">
    <name type="scientific">Gimesia benthica</name>
    <dbReference type="NCBI Taxonomy" id="2608982"/>
    <lineage>
        <taxon>Bacteria</taxon>
        <taxon>Pseudomonadati</taxon>
        <taxon>Planctomycetota</taxon>
        <taxon>Planctomycetia</taxon>
        <taxon>Planctomycetales</taxon>
        <taxon>Planctomycetaceae</taxon>
        <taxon>Gimesia</taxon>
    </lineage>
</organism>
<evidence type="ECO:0000313" key="8">
    <source>
        <dbReference type="EMBL" id="QGQ26814.1"/>
    </source>
</evidence>
<keyword evidence="2" id="KW-0805">Transcription regulation</keyword>
<evidence type="ECO:0000259" key="6">
    <source>
        <dbReference type="Pfam" id="PF04542"/>
    </source>
</evidence>
<dbReference type="InterPro" id="IPR007627">
    <property type="entry name" value="RNA_pol_sigma70_r2"/>
</dbReference>
<dbReference type="Gene3D" id="1.10.10.10">
    <property type="entry name" value="Winged helix-like DNA-binding domain superfamily/Winged helix DNA-binding domain"/>
    <property type="match status" value="1"/>
</dbReference>
<accession>A0A6I6AJ86</accession>
<gene>
    <name evidence="8" type="ORF">F1728_30900</name>
</gene>
<dbReference type="SUPFAM" id="SSF88946">
    <property type="entry name" value="Sigma2 domain of RNA polymerase sigma factors"/>
    <property type="match status" value="1"/>
</dbReference>
<dbReference type="PANTHER" id="PTHR43133">
    <property type="entry name" value="RNA POLYMERASE ECF-TYPE SIGMA FACTO"/>
    <property type="match status" value="1"/>
</dbReference>
<dbReference type="GO" id="GO:0016987">
    <property type="term" value="F:sigma factor activity"/>
    <property type="evidence" value="ECO:0007669"/>
    <property type="project" value="UniProtKB-KW"/>
</dbReference>
<dbReference type="EMBL" id="CP043930">
    <property type="protein sequence ID" value="QGQ26814.1"/>
    <property type="molecule type" value="Genomic_DNA"/>
</dbReference>
<dbReference type="NCBIfam" id="TIGR02937">
    <property type="entry name" value="sigma70-ECF"/>
    <property type="match status" value="1"/>
</dbReference>
<evidence type="ECO:0000256" key="4">
    <source>
        <dbReference type="ARBA" id="ARBA00023125"/>
    </source>
</evidence>
<reference evidence="8 9" key="1">
    <citation type="submission" date="2019-09" db="EMBL/GenBank/DDBJ databases">
        <title>Gimesia benthica sp. nov., a novel bacterium isolated from deep-sea water of the Northwest Indian Ocean.</title>
        <authorList>
            <person name="Dai X."/>
        </authorList>
    </citation>
    <scope>NUCLEOTIDE SEQUENCE [LARGE SCALE GENOMIC DNA]</scope>
    <source>
        <strain evidence="8 9">E7</strain>
    </source>
</reference>
<sequence length="178" mass="20486">MLATGNDGKLAPEIVHQLFETHAGELRAFLTGMLRNHDLADEAFQLTFSKALQSGGQSREETRKGWLFRVAYHEAMALIRRDKIHRKSLNDLSQMTSQFWDEAPDQRLLDHENQEQIRQALESLPDNQRVIVIARIYDNKTFKEISEEQEIPLGTVLTRMRLAIQTLSRQLNSPSDDS</sequence>
<dbReference type="InterPro" id="IPR013324">
    <property type="entry name" value="RNA_pol_sigma_r3/r4-like"/>
</dbReference>
<dbReference type="AlphaFoldDB" id="A0A6I6AJ86"/>
<dbReference type="SUPFAM" id="SSF88659">
    <property type="entry name" value="Sigma3 and sigma4 domains of RNA polymerase sigma factors"/>
    <property type="match status" value="1"/>
</dbReference>
<dbReference type="InterPro" id="IPR014284">
    <property type="entry name" value="RNA_pol_sigma-70_dom"/>
</dbReference>
<evidence type="ECO:0000256" key="2">
    <source>
        <dbReference type="ARBA" id="ARBA00023015"/>
    </source>
</evidence>
<evidence type="ECO:0000256" key="3">
    <source>
        <dbReference type="ARBA" id="ARBA00023082"/>
    </source>
</evidence>
<protein>
    <submittedName>
        <fullName evidence="8">RNA polymerase sigma factor</fullName>
    </submittedName>
</protein>
<feature type="domain" description="RNA polymerase sigma-70 region 2" evidence="6">
    <location>
        <begin position="18"/>
        <end position="82"/>
    </location>
</feature>
<evidence type="ECO:0000256" key="1">
    <source>
        <dbReference type="ARBA" id="ARBA00010641"/>
    </source>
</evidence>
<dbReference type="GO" id="GO:0003677">
    <property type="term" value="F:DNA binding"/>
    <property type="evidence" value="ECO:0007669"/>
    <property type="project" value="UniProtKB-KW"/>
</dbReference>
<dbReference type="Pfam" id="PF04542">
    <property type="entry name" value="Sigma70_r2"/>
    <property type="match status" value="1"/>
</dbReference>
<dbReference type="GO" id="GO:0006352">
    <property type="term" value="P:DNA-templated transcription initiation"/>
    <property type="evidence" value="ECO:0007669"/>
    <property type="project" value="InterPro"/>
</dbReference>
<evidence type="ECO:0000256" key="5">
    <source>
        <dbReference type="ARBA" id="ARBA00023163"/>
    </source>
</evidence>
<dbReference type="InterPro" id="IPR036388">
    <property type="entry name" value="WH-like_DNA-bd_sf"/>
</dbReference>
<dbReference type="KEGG" id="gim:F1728_30900"/>
<keyword evidence="9" id="KW-1185">Reference proteome</keyword>